<dbReference type="GO" id="GO:0051726">
    <property type="term" value="P:regulation of cell cycle"/>
    <property type="evidence" value="ECO:0007669"/>
    <property type="project" value="TreeGrafter"/>
</dbReference>
<dbReference type="GO" id="GO:0031398">
    <property type="term" value="P:positive regulation of protein ubiquitination"/>
    <property type="evidence" value="ECO:0007669"/>
    <property type="project" value="TreeGrafter"/>
</dbReference>
<dbReference type="PANTHER" id="PTHR10044:SF174">
    <property type="entry name" value="DEATH-ASSOCIATED INHIBITOR OF APOPTOSIS 1"/>
    <property type="match status" value="1"/>
</dbReference>
<dbReference type="GO" id="GO:0005634">
    <property type="term" value="C:nucleus"/>
    <property type="evidence" value="ECO:0007669"/>
    <property type="project" value="TreeGrafter"/>
</dbReference>
<dbReference type="GO" id="GO:0090263">
    <property type="term" value="P:positive regulation of canonical Wnt signaling pathway"/>
    <property type="evidence" value="ECO:0007669"/>
    <property type="project" value="TreeGrafter"/>
</dbReference>
<dbReference type="GO" id="GO:0043066">
    <property type="term" value="P:negative regulation of apoptotic process"/>
    <property type="evidence" value="ECO:0007669"/>
    <property type="project" value="TreeGrafter"/>
</dbReference>
<dbReference type="SUPFAM" id="SSF57924">
    <property type="entry name" value="Inhibitor of apoptosis (IAP) repeat"/>
    <property type="match status" value="1"/>
</dbReference>
<dbReference type="Gene3D" id="1.10.1170.10">
    <property type="entry name" value="Inhibitor Of Apoptosis Protein (2mihbC-IAP-1), Chain A"/>
    <property type="match status" value="1"/>
</dbReference>
<name>A0A0K8TES5_LYGHE</name>
<organism evidence="1">
    <name type="scientific">Lygus hesperus</name>
    <name type="common">Western plant bug</name>
    <dbReference type="NCBI Taxonomy" id="30085"/>
    <lineage>
        <taxon>Eukaryota</taxon>
        <taxon>Metazoa</taxon>
        <taxon>Ecdysozoa</taxon>
        <taxon>Arthropoda</taxon>
        <taxon>Hexapoda</taxon>
        <taxon>Insecta</taxon>
        <taxon>Pterygota</taxon>
        <taxon>Neoptera</taxon>
        <taxon>Paraneoptera</taxon>
        <taxon>Hemiptera</taxon>
        <taxon>Heteroptera</taxon>
        <taxon>Panheteroptera</taxon>
        <taxon>Cimicomorpha</taxon>
        <taxon>Miridae</taxon>
        <taxon>Mirini</taxon>
        <taxon>Lygus</taxon>
    </lineage>
</organism>
<dbReference type="PANTHER" id="PTHR10044">
    <property type="entry name" value="INHIBITOR OF APOPTOSIS"/>
    <property type="match status" value="1"/>
</dbReference>
<evidence type="ECO:0000313" key="1">
    <source>
        <dbReference type="EMBL" id="JAG63660.1"/>
    </source>
</evidence>
<dbReference type="InterPro" id="IPR001370">
    <property type="entry name" value="BIR_rpt"/>
</dbReference>
<proteinExistence type="predicted"/>
<accession>A0A0K8TES5</accession>
<feature type="non-terminal residue" evidence="1">
    <location>
        <position position="139"/>
    </location>
</feature>
<dbReference type="SMART" id="SM00238">
    <property type="entry name" value="BIR"/>
    <property type="match status" value="1"/>
</dbReference>
<dbReference type="GO" id="GO:0005737">
    <property type="term" value="C:cytoplasm"/>
    <property type="evidence" value="ECO:0007669"/>
    <property type="project" value="TreeGrafter"/>
</dbReference>
<sequence length="139" mass="16036">MNNLTSGRYPLHDQVERLKTFENWPVTFLSPTAMSKAGFYYINRDDIVKCAFCNIEIGRWFEGDNPLADHERWAPECRFIRHLVPREGATTSTSSAVVMNEKIEHSAPDSLLLGGVFKSKKPYFFKYVTYEARLSSYNT</sequence>
<dbReference type="GO" id="GO:0043027">
    <property type="term" value="F:cysteine-type endopeptidase inhibitor activity involved in apoptotic process"/>
    <property type="evidence" value="ECO:0007669"/>
    <property type="project" value="TreeGrafter"/>
</dbReference>
<dbReference type="GO" id="GO:0061630">
    <property type="term" value="F:ubiquitin protein ligase activity"/>
    <property type="evidence" value="ECO:0007669"/>
    <property type="project" value="TreeGrafter"/>
</dbReference>
<protein>
    <recommendedName>
        <fullName evidence="2">Apoptosis inhibitor IAP</fullName>
    </recommendedName>
</protein>
<reference evidence="1" key="1">
    <citation type="submission" date="2014-09" db="EMBL/GenBank/DDBJ databases">
        <authorList>
            <person name="Magalhaes I.L.F."/>
            <person name="Oliveira U."/>
            <person name="Santos F.R."/>
            <person name="Vidigal T.H.D.A."/>
            <person name="Brescovit A.D."/>
            <person name="Santos A.J."/>
        </authorList>
    </citation>
    <scope>NUCLEOTIDE SEQUENCE</scope>
</reference>
<evidence type="ECO:0008006" key="2">
    <source>
        <dbReference type="Google" id="ProtNLM"/>
    </source>
</evidence>
<dbReference type="EMBL" id="GBRD01002161">
    <property type="protein sequence ID" value="JAG63660.1"/>
    <property type="molecule type" value="Transcribed_RNA"/>
</dbReference>
<dbReference type="AlphaFoldDB" id="A0A0K8TES5"/>
<dbReference type="CDD" id="cd00022">
    <property type="entry name" value="BIR"/>
    <property type="match status" value="1"/>
</dbReference>
<dbReference type="Pfam" id="PF00653">
    <property type="entry name" value="BIR"/>
    <property type="match status" value="1"/>
</dbReference>
<dbReference type="PROSITE" id="PS50143">
    <property type="entry name" value="BIR_REPEAT_2"/>
    <property type="match status" value="1"/>
</dbReference>
<dbReference type="InterPro" id="IPR050784">
    <property type="entry name" value="IAP"/>
</dbReference>